<keyword evidence="3" id="KW-0238">DNA-binding</keyword>
<evidence type="ECO:0000256" key="2">
    <source>
        <dbReference type="ARBA" id="ARBA00023015"/>
    </source>
</evidence>
<dbReference type="EMBL" id="JTHE03000044">
    <property type="protein sequence ID" value="MCM1982804.1"/>
    <property type="molecule type" value="Genomic_DNA"/>
</dbReference>
<dbReference type="Pfam" id="PF03466">
    <property type="entry name" value="LysR_substrate"/>
    <property type="match status" value="1"/>
</dbReference>
<proteinExistence type="inferred from homology"/>
<evidence type="ECO:0000313" key="7">
    <source>
        <dbReference type="EMBL" id="MCM1982804.1"/>
    </source>
</evidence>
<dbReference type="GO" id="GO:0003677">
    <property type="term" value="F:DNA binding"/>
    <property type="evidence" value="ECO:0007669"/>
    <property type="project" value="UniProtKB-KW"/>
</dbReference>
<name>A0ABD4T2P3_9CYAN</name>
<dbReference type="PANTHER" id="PTHR30537">
    <property type="entry name" value="HTH-TYPE TRANSCRIPTIONAL REGULATOR"/>
    <property type="match status" value="1"/>
</dbReference>
<evidence type="ECO:0000259" key="6">
    <source>
        <dbReference type="PROSITE" id="PS50931"/>
    </source>
</evidence>
<gene>
    <name evidence="7" type="ORF">QQ91_0008205</name>
</gene>
<comment type="similarity">
    <text evidence="1">Belongs to the LysR transcriptional regulatory family.</text>
</comment>
<keyword evidence="8" id="KW-1185">Reference proteome</keyword>
<organism evidence="7 8">
    <name type="scientific">Lyngbya confervoides BDU141951</name>
    <dbReference type="NCBI Taxonomy" id="1574623"/>
    <lineage>
        <taxon>Bacteria</taxon>
        <taxon>Bacillati</taxon>
        <taxon>Cyanobacteriota</taxon>
        <taxon>Cyanophyceae</taxon>
        <taxon>Oscillatoriophycideae</taxon>
        <taxon>Oscillatoriales</taxon>
        <taxon>Microcoleaceae</taxon>
        <taxon>Lyngbya</taxon>
    </lineage>
</organism>
<sequence>MDKLEAMRVFTEVVNHQGFAAAGRHLGLSRSVVNKLVLQLEAQLGVQLLQRTTRRVSPTDVGRAYHERCLALLAEVEAADLAVAQVQSEPKGRLRLNAPMSFGTLHLAPAVAAFLAQYPNLTLELTLSDRFVDLIEEGFDLTLRISSPPHDSALVTQPLVPIHRIFCASPHYLEAQGTPLHPQDLRQHQGLHYGHFTTPQLWTFGDRHPSALKVPCRYAANNGELLREAALAGLGIAFLPTFLLGDALRTGALVELLADHRPPPLTASLCYPPNRQLSRKIQCLIAFLQDWFTTPPWAGTEEKKSQTLPFDRPQQPRCGKMQQ</sequence>
<keyword evidence="2" id="KW-0805">Transcription regulation</keyword>
<evidence type="ECO:0000256" key="1">
    <source>
        <dbReference type="ARBA" id="ARBA00009437"/>
    </source>
</evidence>
<dbReference type="SUPFAM" id="SSF53850">
    <property type="entry name" value="Periplasmic binding protein-like II"/>
    <property type="match status" value="1"/>
</dbReference>
<keyword evidence="4" id="KW-0804">Transcription</keyword>
<dbReference type="RefSeq" id="WP_166274806.1">
    <property type="nucleotide sequence ID" value="NZ_JTHE03000044.1"/>
</dbReference>
<evidence type="ECO:0000256" key="5">
    <source>
        <dbReference type="SAM" id="MobiDB-lite"/>
    </source>
</evidence>
<protein>
    <submittedName>
        <fullName evidence="7">LysR family transcriptional regulator</fullName>
    </submittedName>
</protein>
<dbReference type="FunFam" id="3.40.190.290:FF:000001">
    <property type="entry name" value="Transcriptional regulator, LysR family"/>
    <property type="match status" value="1"/>
</dbReference>
<reference evidence="7 8" key="1">
    <citation type="journal article" date="2015" name="Genome Announc.">
        <title>Draft Genome Sequence of Filamentous Marine Cyanobacterium Lyngbya confervoides Strain BDU141951.</title>
        <authorList>
            <person name="Chandrababunaidu M.M."/>
            <person name="Sen D."/>
            <person name="Tripathy S."/>
        </authorList>
    </citation>
    <scope>NUCLEOTIDE SEQUENCE [LARGE SCALE GENOMIC DNA]</scope>
    <source>
        <strain evidence="7 8">BDU141951</strain>
    </source>
</reference>
<evidence type="ECO:0000313" key="8">
    <source>
        <dbReference type="Proteomes" id="UP000031561"/>
    </source>
</evidence>
<evidence type="ECO:0000256" key="4">
    <source>
        <dbReference type="ARBA" id="ARBA00023163"/>
    </source>
</evidence>
<evidence type="ECO:0000256" key="3">
    <source>
        <dbReference type="ARBA" id="ARBA00023125"/>
    </source>
</evidence>
<feature type="domain" description="HTH lysR-type" evidence="6">
    <location>
        <begin position="1"/>
        <end position="59"/>
    </location>
</feature>
<dbReference type="PROSITE" id="PS50931">
    <property type="entry name" value="HTH_LYSR"/>
    <property type="match status" value="1"/>
</dbReference>
<dbReference type="InterPro" id="IPR058163">
    <property type="entry name" value="LysR-type_TF_proteobact-type"/>
</dbReference>
<dbReference type="FunFam" id="1.10.10.10:FF:000001">
    <property type="entry name" value="LysR family transcriptional regulator"/>
    <property type="match status" value="1"/>
</dbReference>
<dbReference type="GO" id="GO:0006355">
    <property type="term" value="P:regulation of DNA-templated transcription"/>
    <property type="evidence" value="ECO:0007669"/>
    <property type="project" value="UniProtKB-ARBA"/>
</dbReference>
<dbReference type="InterPro" id="IPR000847">
    <property type="entry name" value="LysR_HTH_N"/>
</dbReference>
<dbReference type="InterPro" id="IPR036388">
    <property type="entry name" value="WH-like_DNA-bd_sf"/>
</dbReference>
<dbReference type="Gene3D" id="3.40.190.290">
    <property type="match status" value="1"/>
</dbReference>
<dbReference type="Proteomes" id="UP000031561">
    <property type="component" value="Unassembled WGS sequence"/>
</dbReference>
<dbReference type="Pfam" id="PF00126">
    <property type="entry name" value="HTH_1"/>
    <property type="match status" value="1"/>
</dbReference>
<dbReference type="InterPro" id="IPR036390">
    <property type="entry name" value="WH_DNA-bd_sf"/>
</dbReference>
<dbReference type="AlphaFoldDB" id="A0ABD4T2P3"/>
<comment type="caution">
    <text evidence="7">The sequence shown here is derived from an EMBL/GenBank/DDBJ whole genome shotgun (WGS) entry which is preliminary data.</text>
</comment>
<dbReference type="PANTHER" id="PTHR30537:SF5">
    <property type="entry name" value="HTH-TYPE TRANSCRIPTIONAL ACTIVATOR TTDR-RELATED"/>
    <property type="match status" value="1"/>
</dbReference>
<dbReference type="SUPFAM" id="SSF46785">
    <property type="entry name" value="Winged helix' DNA-binding domain"/>
    <property type="match status" value="1"/>
</dbReference>
<dbReference type="InterPro" id="IPR005119">
    <property type="entry name" value="LysR_subst-bd"/>
</dbReference>
<dbReference type="CDD" id="cd08422">
    <property type="entry name" value="PBP2_CrgA_like"/>
    <property type="match status" value="1"/>
</dbReference>
<accession>A0ABD4T2P3</accession>
<dbReference type="Gene3D" id="1.10.10.10">
    <property type="entry name" value="Winged helix-like DNA-binding domain superfamily/Winged helix DNA-binding domain"/>
    <property type="match status" value="1"/>
</dbReference>
<feature type="region of interest" description="Disordered" evidence="5">
    <location>
        <begin position="299"/>
        <end position="323"/>
    </location>
</feature>